<dbReference type="Proteomes" id="UP001179280">
    <property type="component" value="Unassembled WGS sequence"/>
</dbReference>
<dbReference type="SUPFAM" id="SSF53822">
    <property type="entry name" value="Periplasmic binding protein-like I"/>
    <property type="match status" value="1"/>
</dbReference>
<dbReference type="PROSITE" id="PS00356">
    <property type="entry name" value="HTH_LACI_1"/>
    <property type="match status" value="1"/>
</dbReference>
<evidence type="ECO:0000313" key="7">
    <source>
        <dbReference type="Proteomes" id="UP001179280"/>
    </source>
</evidence>
<dbReference type="InterPro" id="IPR000843">
    <property type="entry name" value="HTH_LacI"/>
</dbReference>
<dbReference type="Gene3D" id="3.40.50.2300">
    <property type="match status" value="2"/>
</dbReference>
<proteinExistence type="predicted"/>
<keyword evidence="1" id="KW-0678">Repressor</keyword>
<dbReference type="InterPro" id="IPR010982">
    <property type="entry name" value="Lambda_DNA-bd_dom_sf"/>
</dbReference>
<comment type="caution">
    <text evidence="6">The sequence shown here is derived from an EMBL/GenBank/DDBJ whole genome shotgun (WGS) entry which is preliminary data.</text>
</comment>
<dbReference type="SUPFAM" id="SSF47413">
    <property type="entry name" value="lambda repressor-like DNA-binding domains"/>
    <property type="match status" value="1"/>
</dbReference>
<dbReference type="RefSeq" id="WP_204469033.1">
    <property type="nucleotide sequence ID" value="NZ_JAFBCV010000021.1"/>
</dbReference>
<protein>
    <submittedName>
        <fullName evidence="6">LacI family transcriptional regulator</fullName>
    </submittedName>
</protein>
<dbReference type="Pfam" id="PF13377">
    <property type="entry name" value="Peripla_BP_3"/>
    <property type="match status" value="1"/>
</dbReference>
<dbReference type="InterPro" id="IPR046335">
    <property type="entry name" value="LacI/GalR-like_sensor"/>
</dbReference>
<keyword evidence="7" id="KW-1185">Reference proteome</keyword>
<dbReference type="SMART" id="SM00354">
    <property type="entry name" value="HTH_LACI"/>
    <property type="match status" value="1"/>
</dbReference>
<evidence type="ECO:0000256" key="3">
    <source>
        <dbReference type="ARBA" id="ARBA00023125"/>
    </source>
</evidence>
<evidence type="ECO:0000256" key="1">
    <source>
        <dbReference type="ARBA" id="ARBA00022491"/>
    </source>
</evidence>
<evidence type="ECO:0000259" key="5">
    <source>
        <dbReference type="PROSITE" id="PS50932"/>
    </source>
</evidence>
<dbReference type="PROSITE" id="PS50932">
    <property type="entry name" value="HTH_LACI_2"/>
    <property type="match status" value="1"/>
</dbReference>
<dbReference type="PANTHER" id="PTHR30146">
    <property type="entry name" value="LACI-RELATED TRANSCRIPTIONAL REPRESSOR"/>
    <property type="match status" value="1"/>
</dbReference>
<keyword evidence="2" id="KW-0805">Transcription regulation</keyword>
<dbReference type="CDD" id="cd01392">
    <property type="entry name" value="HTH_LacI"/>
    <property type="match status" value="1"/>
</dbReference>
<organism evidence="6 7">
    <name type="scientific">Shouchella xiaoxiensis</name>
    <dbReference type="NCBI Taxonomy" id="766895"/>
    <lineage>
        <taxon>Bacteria</taxon>
        <taxon>Bacillati</taxon>
        <taxon>Bacillota</taxon>
        <taxon>Bacilli</taxon>
        <taxon>Bacillales</taxon>
        <taxon>Bacillaceae</taxon>
        <taxon>Shouchella</taxon>
    </lineage>
</organism>
<dbReference type="EMBL" id="JAFBCV010000021">
    <property type="protein sequence ID" value="MBM7841086.1"/>
    <property type="molecule type" value="Genomic_DNA"/>
</dbReference>
<evidence type="ECO:0000256" key="2">
    <source>
        <dbReference type="ARBA" id="ARBA00023015"/>
    </source>
</evidence>
<dbReference type="Gene3D" id="1.10.260.40">
    <property type="entry name" value="lambda repressor-like DNA-binding domains"/>
    <property type="match status" value="1"/>
</dbReference>
<reference evidence="6" key="1">
    <citation type="submission" date="2021-01" db="EMBL/GenBank/DDBJ databases">
        <title>Genomic Encyclopedia of Type Strains, Phase IV (KMG-IV): sequencing the most valuable type-strain genomes for metagenomic binning, comparative biology and taxonomic classification.</title>
        <authorList>
            <person name="Goeker M."/>
        </authorList>
    </citation>
    <scope>NUCLEOTIDE SEQUENCE</scope>
    <source>
        <strain evidence="6">DSM 21943</strain>
    </source>
</reference>
<keyword evidence="4" id="KW-0804">Transcription</keyword>
<evidence type="ECO:0000256" key="4">
    <source>
        <dbReference type="ARBA" id="ARBA00023163"/>
    </source>
</evidence>
<evidence type="ECO:0000313" key="6">
    <source>
        <dbReference type="EMBL" id="MBM7841086.1"/>
    </source>
</evidence>
<gene>
    <name evidence="6" type="ORF">JOC54_004385</name>
</gene>
<dbReference type="PANTHER" id="PTHR30146:SF148">
    <property type="entry name" value="HTH-TYPE TRANSCRIPTIONAL REPRESSOR PURR-RELATED"/>
    <property type="match status" value="1"/>
</dbReference>
<dbReference type="CDD" id="cd06267">
    <property type="entry name" value="PBP1_LacI_sugar_binding-like"/>
    <property type="match status" value="1"/>
</dbReference>
<accession>A0ABS2SZX1</accession>
<name>A0ABS2SZX1_9BACI</name>
<dbReference type="Pfam" id="PF00356">
    <property type="entry name" value="LacI"/>
    <property type="match status" value="1"/>
</dbReference>
<keyword evidence="3" id="KW-0238">DNA-binding</keyword>
<sequence length="324" mass="36311">MPTLKDVAKMAKVSVSTASYAMNGSSLILPETKQRVYDAAKELGYRINGSAKNLKKSKTEIVAVFISGFTGPVFNEMLEGVHDYVAKQGYELVVCASNDKHRLIVENHFDGAIVLNYHMEDELLEMVASEKMPIVVLDRESNNPHIHPLLLPNESGVKQTLEAIVAEGHKRIGFMAGQEVSFDGEKRFDAYQLFMQEHDLPVYYGDLIRADFTESSGYECMKGYLQRQEGKTTATAFICANDEMAIGAMRAIKEKGLKIPEDIAIVGFDDIPTAKYTDPALTTVRVNKKQWGKEAAKRLLDVIEKKTLENIEETRVDLIRRRSL</sequence>
<dbReference type="InterPro" id="IPR028082">
    <property type="entry name" value="Peripla_BP_I"/>
</dbReference>
<feature type="domain" description="HTH lacI-type" evidence="5">
    <location>
        <begin position="2"/>
        <end position="56"/>
    </location>
</feature>